<name>A0A3G5A3W0_9VIRU</name>
<accession>A0A3G5A3W0</accession>
<reference evidence="1" key="1">
    <citation type="submission" date="2018-10" db="EMBL/GenBank/DDBJ databases">
        <title>Hidden diversity of soil giant viruses.</title>
        <authorList>
            <person name="Schulz F."/>
            <person name="Alteio L."/>
            <person name="Goudeau D."/>
            <person name="Ryan E.M."/>
            <person name="Malmstrom R.R."/>
            <person name="Blanchard J."/>
            <person name="Woyke T."/>
        </authorList>
    </citation>
    <scope>NUCLEOTIDE SEQUENCE</scope>
    <source>
        <strain evidence="1">HAV1</strain>
    </source>
</reference>
<proteinExistence type="predicted"/>
<sequence>MKDNYYYYMLYKMKYLELKHNESKQKGGGDLPAGIYDLINIDDLRMMRIEKETLKNTLVKMIPDMKLDYLKGYQLIENSGQRNCGIYISESEHTKLIKCTSSDEVLMYLIIMKGIMNKELPANIIPILFDIHKREIEIESYRQNQFYITMSKETGSISDYVFLKYIPEKIREKYPGKEYMVDIYDLMLPRTMNPKGLRLTDFNIPYVLFVETSDEHLPKLERQLIKQVSEDKKKRDFYNLIDLWGMIIKLSPNEPVKKSFLQVRLTLQKDQSSYIQKMNMIGFSKYQLLNGFKENVMALKKYIFLLKEKFGRALGVDKSDYINFVNNELSNDLANKMRGIRYQIFLIDMYLLEVCGLYQDDRKTDNWLVEVSDTSHNHLNKDGLGVEFNKGQYVYVKIGDPETMTIVSKSDDEINKYRIKIGNEYYELGSKLGQYNFSLFGKQMVNDFFVNYLNKYYKIPKKILDIFSQDYNLKNIIRPNPLQTYKLLVEGLIL</sequence>
<protein>
    <submittedName>
        <fullName evidence="1">Uncharacterized protein</fullName>
    </submittedName>
</protein>
<gene>
    <name evidence="1" type="ORF">Harvfovirus78_4</name>
</gene>
<dbReference type="EMBL" id="MK072320">
    <property type="protein sequence ID" value="AYV81918.1"/>
    <property type="molecule type" value="Genomic_DNA"/>
</dbReference>
<organism evidence="1">
    <name type="scientific">Harvfovirus sp</name>
    <dbReference type="NCBI Taxonomy" id="2487768"/>
    <lineage>
        <taxon>Viruses</taxon>
        <taxon>Varidnaviria</taxon>
        <taxon>Bamfordvirae</taxon>
        <taxon>Nucleocytoviricota</taxon>
        <taxon>Megaviricetes</taxon>
        <taxon>Imitervirales</taxon>
        <taxon>Mimiviridae</taxon>
        <taxon>Klosneuvirinae</taxon>
    </lineage>
</organism>
<evidence type="ECO:0000313" key="1">
    <source>
        <dbReference type="EMBL" id="AYV81918.1"/>
    </source>
</evidence>